<keyword evidence="3 11" id="KW-0732">Signal</keyword>
<dbReference type="GO" id="GO:0006508">
    <property type="term" value="P:proteolysis"/>
    <property type="evidence" value="ECO:0007669"/>
    <property type="project" value="UniProtKB-KW"/>
</dbReference>
<keyword evidence="2 10" id="KW-0479">Metal-binding</keyword>
<evidence type="ECO:0000313" key="14">
    <source>
        <dbReference type="Proteomes" id="UP000494165"/>
    </source>
</evidence>
<dbReference type="CDD" id="cd04280">
    <property type="entry name" value="ZnMc_astacin_like"/>
    <property type="match status" value="1"/>
</dbReference>
<comment type="caution">
    <text evidence="13">The sequence shown here is derived from an EMBL/GenBank/DDBJ whole genome shotgun (WGS) entry which is preliminary data.</text>
</comment>
<gene>
    <name evidence="13" type="ORF">CLODIP_2_CD06115</name>
</gene>
<feature type="chain" id="PRO_5035962929" description="Metalloendopeptidase" evidence="11">
    <location>
        <begin position="19"/>
        <end position="276"/>
    </location>
</feature>
<dbReference type="SUPFAM" id="SSF55486">
    <property type="entry name" value="Metalloproteases ('zincins'), catalytic domain"/>
    <property type="match status" value="1"/>
</dbReference>
<sequence>MMFLSFVLVVVAAVAFEAAPVDQWMTDDEDFSDFYGQPDSSVGEKVAAWHPYHRINPEELGSYAKGDILIPRDPPLEGLRNALVAPETHWPGAIVPYVIDGNYTHDELATIYAAMTAIEEFTCVRFVERALEPDYVTIESGASGCWSSIGRIGGNQVLNLQPPACVWNLGTPIHEFMHSLGFFHEQSRHDRDKYVQIFWHNVQAGQEHNFKKFDRVVATTNVPYDFYSVMHYSTLAFSKNNKSTIKPKMSGVRLGQRDYLSKNDIKKVNQMYRCFN</sequence>
<keyword evidence="5 10" id="KW-0862">Zinc</keyword>
<dbReference type="GO" id="GO:0004222">
    <property type="term" value="F:metalloendopeptidase activity"/>
    <property type="evidence" value="ECO:0007669"/>
    <property type="project" value="UniProtKB-UniRule"/>
</dbReference>
<dbReference type="OrthoDB" id="291007at2759"/>
<organism evidence="13 14">
    <name type="scientific">Cloeon dipterum</name>
    <dbReference type="NCBI Taxonomy" id="197152"/>
    <lineage>
        <taxon>Eukaryota</taxon>
        <taxon>Metazoa</taxon>
        <taxon>Ecdysozoa</taxon>
        <taxon>Arthropoda</taxon>
        <taxon>Hexapoda</taxon>
        <taxon>Insecta</taxon>
        <taxon>Pterygota</taxon>
        <taxon>Palaeoptera</taxon>
        <taxon>Ephemeroptera</taxon>
        <taxon>Pisciforma</taxon>
        <taxon>Baetidae</taxon>
        <taxon>Cloeon</taxon>
    </lineage>
</organism>
<dbReference type="PANTHER" id="PTHR10127:SF780">
    <property type="entry name" value="METALLOENDOPEPTIDASE"/>
    <property type="match status" value="1"/>
</dbReference>
<dbReference type="PRINTS" id="PR00480">
    <property type="entry name" value="ASTACIN"/>
</dbReference>
<dbReference type="Pfam" id="PF01400">
    <property type="entry name" value="Astacin"/>
    <property type="match status" value="1"/>
</dbReference>
<evidence type="ECO:0000313" key="13">
    <source>
        <dbReference type="EMBL" id="CAB3365327.1"/>
    </source>
</evidence>
<evidence type="ECO:0000256" key="3">
    <source>
        <dbReference type="ARBA" id="ARBA00022729"/>
    </source>
</evidence>
<feature type="domain" description="Peptidase M12A" evidence="12">
    <location>
        <begin position="81"/>
        <end position="275"/>
    </location>
</feature>
<dbReference type="GO" id="GO:0008270">
    <property type="term" value="F:zinc ion binding"/>
    <property type="evidence" value="ECO:0007669"/>
    <property type="project" value="UniProtKB-UniRule"/>
</dbReference>
<comment type="cofactor">
    <cofactor evidence="10 11">
        <name>Zn(2+)</name>
        <dbReference type="ChEBI" id="CHEBI:29105"/>
    </cofactor>
    <text evidence="10 11">Binds 1 zinc ion per subunit.</text>
</comment>
<dbReference type="EC" id="3.4.24.-" evidence="11"/>
<dbReference type="InterPro" id="IPR006026">
    <property type="entry name" value="Peptidase_Metallo"/>
</dbReference>
<evidence type="ECO:0000256" key="11">
    <source>
        <dbReference type="RuleBase" id="RU361183"/>
    </source>
</evidence>
<dbReference type="Gene3D" id="3.40.390.10">
    <property type="entry name" value="Collagenase (Catalytic Domain)"/>
    <property type="match status" value="1"/>
</dbReference>
<proteinExistence type="predicted"/>
<dbReference type="PROSITE" id="PS51864">
    <property type="entry name" value="ASTACIN"/>
    <property type="match status" value="1"/>
</dbReference>
<dbReference type="InterPro" id="IPR001506">
    <property type="entry name" value="Peptidase_M12A"/>
</dbReference>
<dbReference type="Proteomes" id="UP000494165">
    <property type="component" value="Unassembled WGS sequence"/>
</dbReference>
<feature type="signal peptide" evidence="11">
    <location>
        <begin position="1"/>
        <end position="18"/>
    </location>
</feature>
<keyword evidence="9" id="KW-0325">Glycoprotein</keyword>
<keyword evidence="4 10" id="KW-0378">Hydrolase</keyword>
<evidence type="ECO:0000256" key="5">
    <source>
        <dbReference type="ARBA" id="ARBA00022833"/>
    </source>
</evidence>
<feature type="binding site" evidence="10">
    <location>
        <position position="178"/>
    </location>
    <ligand>
        <name>Zn(2+)</name>
        <dbReference type="ChEBI" id="CHEBI:29105"/>
        <note>catalytic</note>
    </ligand>
</feature>
<accession>A0A8S1CDA0</accession>
<comment type="caution">
    <text evidence="10">Lacks conserved residue(s) required for the propagation of feature annotation.</text>
</comment>
<keyword evidence="1 10" id="KW-0645">Protease</keyword>
<evidence type="ECO:0000256" key="4">
    <source>
        <dbReference type="ARBA" id="ARBA00022801"/>
    </source>
</evidence>
<feature type="active site" evidence="10">
    <location>
        <position position="175"/>
    </location>
</feature>
<dbReference type="SMART" id="SM00235">
    <property type="entry name" value="ZnMc"/>
    <property type="match status" value="1"/>
</dbReference>
<evidence type="ECO:0000256" key="10">
    <source>
        <dbReference type="PROSITE-ProRule" id="PRU01211"/>
    </source>
</evidence>
<reference evidence="13 14" key="1">
    <citation type="submission" date="2020-04" db="EMBL/GenBank/DDBJ databases">
        <authorList>
            <person name="Alioto T."/>
            <person name="Alioto T."/>
            <person name="Gomez Garrido J."/>
        </authorList>
    </citation>
    <scope>NUCLEOTIDE SEQUENCE [LARGE SCALE GENOMIC DNA]</scope>
</reference>
<keyword evidence="8" id="KW-1015">Disulfide bond</keyword>
<keyword evidence="6 10" id="KW-0482">Metalloprotease</keyword>
<dbReference type="FunFam" id="3.40.390.10:FF:000015">
    <property type="entry name" value="Meprin A subunit"/>
    <property type="match status" value="1"/>
</dbReference>
<evidence type="ECO:0000256" key="8">
    <source>
        <dbReference type="ARBA" id="ARBA00023157"/>
    </source>
</evidence>
<name>A0A8S1CDA0_9INSE</name>
<dbReference type="AlphaFoldDB" id="A0A8S1CDA0"/>
<evidence type="ECO:0000256" key="6">
    <source>
        <dbReference type="ARBA" id="ARBA00023049"/>
    </source>
</evidence>
<keyword evidence="14" id="KW-1185">Reference proteome</keyword>
<keyword evidence="7" id="KW-0865">Zymogen</keyword>
<dbReference type="PANTHER" id="PTHR10127">
    <property type="entry name" value="DISCOIDIN, CUB, EGF, LAMININ , AND ZINC METALLOPROTEASE DOMAIN CONTAINING"/>
    <property type="match status" value="1"/>
</dbReference>
<evidence type="ECO:0000256" key="9">
    <source>
        <dbReference type="ARBA" id="ARBA00023180"/>
    </source>
</evidence>
<dbReference type="EMBL" id="CADEPI010000020">
    <property type="protein sequence ID" value="CAB3365327.1"/>
    <property type="molecule type" value="Genomic_DNA"/>
</dbReference>
<dbReference type="InterPro" id="IPR024079">
    <property type="entry name" value="MetalloPept_cat_dom_sf"/>
</dbReference>
<evidence type="ECO:0000256" key="7">
    <source>
        <dbReference type="ARBA" id="ARBA00023145"/>
    </source>
</evidence>
<evidence type="ECO:0000259" key="12">
    <source>
        <dbReference type="PROSITE" id="PS51864"/>
    </source>
</evidence>
<protein>
    <recommendedName>
        <fullName evidence="11">Metalloendopeptidase</fullName>
        <ecNumber evidence="11">3.4.24.-</ecNumber>
    </recommendedName>
</protein>
<evidence type="ECO:0000256" key="2">
    <source>
        <dbReference type="ARBA" id="ARBA00022723"/>
    </source>
</evidence>
<dbReference type="InterPro" id="IPR034035">
    <property type="entry name" value="Astacin-like_dom"/>
</dbReference>
<feature type="binding site" evidence="10">
    <location>
        <position position="184"/>
    </location>
    <ligand>
        <name>Zn(2+)</name>
        <dbReference type="ChEBI" id="CHEBI:29105"/>
        <note>catalytic</note>
    </ligand>
</feature>
<feature type="binding site" evidence="10">
    <location>
        <position position="174"/>
    </location>
    <ligand>
        <name>Zn(2+)</name>
        <dbReference type="ChEBI" id="CHEBI:29105"/>
        <note>catalytic</note>
    </ligand>
</feature>
<evidence type="ECO:0000256" key="1">
    <source>
        <dbReference type="ARBA" id="ARBA00022670"/>
    </source>
</evidence>